<dbReference type="GeneID" id="29117926"/>
<sequence length="247" mass="27058">MRHTASRNYHKVPHLGTPQQHRYHFTTTTTTTARISGPLLRLDLSAFALSVNAAVKAALQSSYMVSQGTFQSNAASVSELDDSSIYTPTTTAENVTLDLMEDHTSPSWVPSHGSTVIIRSISCGNVLTLLDGNIVLAPPSGRGSILWTCIETEGWFGFRNCVSGKFICHGGDARLKCTAEERDGWRQFTITPVPKGGYVMQMLDWWTLRPIVINAQNGLQKLGRTGNKLSEGIVWSFIECRAGNADL</sequence>
<proteinExistence type="predicted"/>
<gene>
    <name evidence="1" type="ORF">CC77DRAFT_579876</name>
</gene>
<protein>
    <submittedName>
        <fullName evidence="1">Uncharacterized protein</fullName>
    </submittedName>
</protein>
<dbReference type="RefSeq" id="XP_018379493.1">
    <property type="nucleotide sequence ID" value="XM_018532332.1"/>
</dbReference>
<keyword evidence="2" id="KW-1185">Reference proteome</keyword>
<dbReference type="EMBL" id="KV441503">
    <property type="protein sequence ID" value="OAG14072.1"/>
    <property type="molecule type" value="Genomic_DNA"/>
</dbReference>
<dbReference type="PANTHER" id="PTHR39697">
    <property type="entry name" value="RICIN B LECTIN DOMAIN-CONTAINING PROTEIN-RELATED"/>
    <property type="match status" value="1"/>
</dbReference>
<dbReference type="PANTHER" id="PTHR39697:SF1">
    <property type="entry name" value="RICIN B LECTIN DOMAIN-CONTAINING PROTEIN"/>
    <property type="match status" value="1"/>
</dbReference>
<organism evidence="1 2">
    <name type="scientific">Alternaria alternata</name>
    <name type="common">Alternaria rot fungus</name>
    <name type="synonym">Torula alternata</name>
    <dbReference type="NCBI Taxonomy" id="5599"/>
    <lineage>
        <taxon>Eukaryota</taxon>
        <taxon>Fungi</taxon>
        <taxon>Dikarya</taxon>
        <taxon>Ascomycota</taxon>
        <taxon>Pezizomycotina</taxon>
        <taxon>Dothideomycetes</taxon>
        <taxon>Pleosporomycetidae</taxon>
        <taxon>Pleosporales</taxon>
        <taxon>Pleosporineae</taxon>
        <taxon>Pleosporaceae</taxon>
        <taxon>Alternaria</taxon>
        <taxon>Alternaria sect. Alternaria</taxon>
        <taxon>Alternaria alternata complex</taxon>
    </lineage>
</organism>
<dbReference type="VEuPathDB" id="FungiDB:CC77DRAFT_579876"/>
<dbReference type="AlphaFoldDB" id="A0A177D4P4"/>
<evidence type="ECO:0000313" key="2">
    <source>
        <dbReference type="Proteomes" id="UP000077248"/>
    </source>
</evidence>
<reference evidence="1 2" key="1">
    <citation type="submission" date="2016-05" db="EMBL/GenBank/DDBJ databases">
        <title>Comparative analysis of secretome profiles of manganese(II)-oxidizing ascomycete fungi.</title>
        <authorList>
            <consortium name="DOE Joint Genome Institute"/>
            <person name="Zeiner C.A."/>
            <person name="Purvine S.O."/>
            <person name="Zink E.M."/>
            <person name="Wu S."/>
            <person name="Pasa-Tolic L."/>
            <person name="Chaput D.L."/>
            <person name="Haridas S."/>
            <person name="Grigoriev I.V."/>
            <person name="Santelli C.M."/>
            <person name="Hansel C.M."/>
        </authorList>
    </citation>
    <scope>NUCLEOTIDE SEQUENCE [LARGE SCALE GENOMIC DNA]</scope>
    <source>
        <strain evidence="1 2">SRC1lrK2f</strain>
    </source>
</reference>
<name>A0A177D4P4_ALTAL</name>
<dbReference type="KEGG" id="aalt:CC77DRAFT_579876"/>
<evidence type="ECO:0000313" key="1">
    <source>
        <dbReference type="EMBL" id="OAG14072.1"/>
    </source>
</evidence>
<dbReference type="Proteomes" id="UP000077248">
    <property type="component" value="Unassembled WGS sequence"/>
</dbReference>
<accession>A0A177D4P4</accession>